<dbReference type="KEGG" id="cia:BEN51_06175"/>
<dbReference type="AlphaFoldDB" id="A0A343JC20"/>
<protein>
    <submittedName>
        <fullName evidence="2">Uncharacterized protein</fullName>
    </submittedName>
</protein>
<evidence type="ECO:0000313" key="3">
    <source>
        <dbReference type="Proteomes" id="UP000264883"/>
    </source>
</evidence>
<gene>
    <name evidence="2" type="ORF">BEN51_06175</name>
</gene>
<keyword evidence="1" id="KW-1133">Transmembrane helix</keyword>
<dbReference type="EMBL" id="CP016786">
    <property type="protein sequence ID" value="ASW43078.1"/>
    <property type="molecule type" value="Genomic_DNA"/>
</dbReference>
<reference evidence="2 3" key="1">
    <citation type="submission" date="2016-08" db="EMBL/GenBank/DDBJ databases">
        <title>Complete Genome Sequence Of The Indigo Reducing Clostridium isatidis DSM15098.</title>
        <authorList>
            <person name="Little G.T."/>
            <person name="Minton N.P."/>
        </authorList>
    </citation>
    <scope>NUCLEOTIDE SEQUENCE [LARGE SCALE GENOMIC DNA]</scope>
    <source>
        <strain evidence="2 3">DSM 15098</strain>
    </source>
</reference>
<dbReference type="Proteomes" id="UP000264883">
    <property type="component" value="Chromosome"/>
</dbReference>
<sequence length="68" mass="7812">MMNLILDLLKDKKILIGIGIGMIFTSLLMFGFGNRELSDSEIEERARKMGMHFEDECKVLFEGNENND</sequence>
<keyword evidence="1" id="KW-0812">Transmembrane</keyword>
<organism evidence="2 3">
    <name type="scientific">Clostridium isatidis</name>
    <dbReference type="NCBI Taxonomy" id="182773"/>
    <lineage>
        <taxon>Bacteria</taxon>
        <taxon>Bacillati</taxon>
        <taxon>Bacillota</taxon>
        <taxon>Clostridia</taxon>
        <taxon>Eubacteriales</taxon>
        <taxon>Clostridiaceae</taxon>
        <taxon>Clostridium</taxon>
    </lineage>
</organism>
<feature type="transmembrane region" description="Helical" evidence="1">
    <location>
        <begin position="14"/>
        <end position="32"/>
    </location>
</feature>
<keyword evidence="3" id="KW-1185">Reference proteome</keyword>
<evidence type="ECO:0000256" key="1">
    <source>
        <dbReference type="SAM" id="Phobius"/>
    </source>
</evidence>
<keyword evidence="1" id="KW-0472">Membrane</keyword>
<evidence type="ECO:0000313" key="2">
    <source>
        <dbReference type="EMBL" id="ASW43078.1"/>
    </source>
</evidence>
<proteinExistence type="predicted"/>
<accession>A0A343JC20</accession>
<name>A0A343JC20_9CLOT</name>